<comment type="similarity">
    <text evidence="1">Belongs to the LysR transcriptional regulatory family.</text>
</comment>
<evidence type="ECO:0000256" key="1">
    <source>
        <dbReference type="ARBA" id="ARBA00009437"/>
    </source>
</evidence>
<evidence type="ECO:0000313" key="7">
    <source>
        <dbReference type="Proteomes" id="UP000243502"/>
    </source>
</evidence>
<protein>
    <submittedName>
        <fullName evidence="6">LysR family transcriptional regulator</fullName>
    </submittedName>
</protein>
<dbReference type="PROSITE" id="PS50931">
    <property type="entry name" value="HTH_LYSR"/>
    <property type="match status" value="1"/>
</dbReference>
<dbReference type="CDD" id="cd08414">
    <property type="entry name" value="PBP2_LTTR_aromatics_like"/>
    <property type="match status" value="1"/>
</dbReference>
<name>A0A2I8F1D7_9BURK</name>
<dbReference type="PANTHER" id="PTHR30346">
    <property type="entry name" value="TRANSCRIPTIONAL DUAL REGULATOR HCAR-RELATED"/>
    <property type="match status" value="1"/>
</dbReference>
<evidence type="ECO:0000313" key="6">
    <source>
        <dbReference type="EMBL" id="AUT65623.1"/>
    </source>
</evidence>
<dbReference type="InterPro" id="IPR036390">
    <property type="entry name" value="WH_DNA-bd_sf"/>
</dbReference>
<evidence type="ECO:0000256" key="2">
    <source>
        <dbReference type="ARBA" id="ARBA00023015"/>
    </source>
</evidence>
<dbReference type="PANTHER" id="PTHR30346:SF28">
    <property type="entry name" value="HTH-TYPE TRANSCRIPTIONAL REGULATOR CYNR"/>
    <property type="match status" value="1"/>
</dbReference>
<reference evidence="6 7" key="1">
    <citation type="submission" date="2018-01" db="EMBL/GenBank/DDBJ databases">
        <title>Species boundaries and ecological features among Paraburkholderia terrae DSMZ17804T, P. hospita DSMZ17164T and P. caribensis DSMZ13236T.</title>
        <authorList>
            <person name="Pratama A.A."/>
        </authorList>
    </citation>
    <scope>NUCLEOTIDE SEQUENCE [LARGE SCALE GENOMIC DNA]</scope>
    <source>
        <strain evidence="6 7">DSM 17804</strain>
    </source>
</reference>
<dbReference type="InterPro" id="IPR005119">
    <property type="entry name" value="LysR_subst-bd"/>
</dbReference>
<keyword evidence="3" id="KW-0238">DNA-binding</keyword>
<feature type="domain" description="HTH lysR-type" evidence="5">
    <location>
        <begin position="5"/>
        <end position="62"/>
    </location>
</feature>
<organism evidence="6 7">
    <name type="scientific">Paraburkholderia terrae</name>
    <dbReference type="NCBI Taxonomy" id="311230"/>
    <lineage>
        <taxon>Bacteria</taxon>
        <taxon>Pseudomonadati</taxon>
        <taxon>Pseudomonadota</taxon>
        <taxon>Betaproteobacteria</taxon>
        <taxon>Burkholderiales</taxon>
        <taxon>Burkholderiaceae</taxon>
        <taxon>Paraburkholderia</taxon>
    </lineage>
</organism>
<dbReference type="Gene3D" id="1.10.10.10">
    <property type="entry name" value="Winged helix-like DNA-binding domain superfamily/Winged helix DNA-binding domain"/>
    <property type="match status" value="1"/>
</dbReference>
<dbReference type="EMBL" id="CP026113">
    <property type="protein sequence ID" value="AUT65623.1"/>
    <property type="molecule type" value="Genomic_DNA"/>
</dbReference>
<gene>
    <name evidence="6" type="ORF">C2L65_39605</name>
</gene>
<dbReference type="Gene3D" id="3.40.190.10">
    <property type="entry name" value="Periplasmic binding protein-like II"/>
    <property type="match status" value="2"/>
</dbReference>
<keyword evidence="2" id="KW-0805">Transcription regulation</keyword>
<dbReference type="GO" id="GO:0032993">
    <property type="term" value="C:protein-DNA complex"/>
    <property type="evidence" value="ECO:0007669"/>
    <property type="project" value="TreeGrafter"/>
</dbReference>
<dbReference type="KEGG" id="pter:C2L65_39605"/>
<dbReference type="Pfam" id="PF00126">
    <property type="entry name" value="HTH_1"/>
    <property type="match status" value="1"/>
</dbReference>
<dbReference type="InterPro" id="IPR036388">
    <property type="entry name" value="WH-like_DNA-bd_sf"/>
</dbReference>
<evidence type="ECO:0000256" key="4">
    <source>
        <dbReference type="ARBA" id="ARBA00023163"/>
    </source>
</evidence>
<evidence type="ECO:0000256" key="3">
    <source>
        <dbReference type="ARBA" id="ARBA00023125"/>
    </source>
</evidence>
<dbReference type="AlphaFoldDB" id="A0A2I8F1D7"/>
<dbReference type="OrthoDB" id="5292387at2"/>
<proteinExistence type="inferred from homology"/>
<dbReference type="SUPFAM" id="SSF53850">
    <property type="entry name" value="Periplasmic binding protein-like II"/>
    <property type="match status" value="1"/>
</dbReference>
<dbReference type="GO" id="GO:0003677">
    <property type="term" value="F:DNA binding"/>
    <property type="evidence" value="ECO:0007669"/>
    <property type="project" value="UniProtKB-KW"/>
</dbReference>
<sequence>MINFRLVRHLWLFLAVAEEEHFGRAAQRLGMSQPPLTEQIQVLEQALKVKLFERGRHGAKLTQVGAAILPAVRKFAEQLERLELAVQEATQGKSGVLTIGAIASAMIDTLPPFIEHLKAQFPQLTVSVKEIDSVEAVPALERGDIDLAFARLEGEQGPSIQSLALKQDRLAVALPKTHRFAELPRVRLASLADEAFVMFSRHFSPNYYDSIIATCRGAGFSPRVLHEVRSVASQIAFVGCGQGIALVPDSLKKMAADNVVFRPLKEAVTVVTTAVAWSTERANPIVDTAVEALSRSRMVQVGKAPAVRKRRTDRA</sequence>
<dbReference type="SUPFAM" id="SSF46785">
    <property type="entry name" value="Winged helix' DNA-binding domain"/>
    <property type="match status" value="1"/>
</dbReference>
<dbReference type="Pfam" id="PF03466">
    <property type="entry name" value="LysR_substrate"/>
    <property type="match status" value="1"/>
</dbReference>
<dbReference type="GO" id="GO:0003700">
    <property type="term" value="F:DNA-binding transcription factor activity"/>
    <property type="evidence" value="ECO:0007669"/>
    <property type="project" value="InterPro"/>
</dbReference>
<dbReference type="PRINTS" id="PR00039">
    <property type="entry name" value="HTHLYSR"/>
</dbReference>
<dbReference type="RefSeq" id="WP_042305250.1">
    <property type="nucleotide sequence ID" value="NZ_CP026113.1"/>
</dbReference>
<dbReference type="InterPro" id="IPR000847">
    <property type="entry name" value="LysR_HTH_N"/>
</dbReference>
<evidence type="ECO:0000259" key="5">
    <source>
        <dbReference type="PROSITE" id="PS50931"/>
    </source>
</evidence>
<accession>A0A2I8F1D7</accession>
<keyword evidence="4" id="KW-0804">Transcription</keyword>
<dbReference type="FunFam" id="1.10.10.10:FF:000001">
    <property type="entry name" value="LysR family transcriptional regulator"/>
    <property type="match status" value="1"/>
</dbReference>
<dbReference type="Proteomes" id="UP000243502">
    <property type="component" value="Chromosome 3"/>
</dbReference>